<evidence type="ECO:0000256" key="2">
    <source>
        <dbReference type="ARBA" id="ARBA00022603"/>
    </source>
</evidence>
<evidence type="ECO:0000256" key="10">
    <source>
        <dbReference type="ARBA" id="ARBA00093636"/>
    </source>
</evidence>
<feature type="domain" description="TARBP1" evidence="14">
    <location>
        <begin position="271"/>
        <end position="352"/>
    </location>
</feature>
<evidence type="ECO:0000256" key="5">
    <source>
        <dbReference type="ARBA" id="ARBA00022884"/>
    </source>
</evidence>
<dbReference type="InterPro" id="IPR001537">
    <property type="entry name" value="SpoU_MeTrfase"/>
</dbReference>
<comment type="function">
    <text evidence="8">S-adenosyl-L-methionine-dependent 2'-O-ribose methyltransferase that catalyzes the formation of 2'-O-methylguanosine at position 18 (Gm18) in a subset of tRNA. Selectively mediates Gm18 methylation of tRNAGln-TTG/CTG and tRNASer-TGA/GCT. Gm18 modification can enhance the stability of modified tRNAs.</text>
</comment>
<dbReference type="InterPro" id="IPR056921">
    <property type="entry name" value="TARBP1_dom"/>
</dbReference>
<dbReference type="Pfam" id="PF00588">
    <property type="entry name" value="SpoU_methylase"/>
    <property type="match status" value="1"/>
</dbReference>
<dbReference type="EC" id="2.1.1.34" evidence="9"/>
<dbReference type="EMBL" id="RCHS01000253">
    <property type="protein sequence ID" value="RMX59961.1"/>
    <property type="molecule type" value="Genomic_DNA"/>
</dbReference>
<feature type="domain" description="tRNA/rRNA methyltransferase SpoU type" evidence="13">
    <location>
        <begin position="1499"/>
        <end position="1640"/>
    </location>
</feature>
<dbReference type="GO" id="GO:0141100">
    <property type="term" value="F:tRNA (guanine(18)-2'-O)-methyltransferase activity"/>
    <property type="evidence" value="ECO:0007669"/>
    <property type="project" value="UniProtKB-EC"/>
</dbReference>
<name>A0A3M6V206_POCDA</name>
<dbReference type="InterPro" id="IPR044748">
    <property type="entry name" value="Trm3/TARBP1_C"/>
</dbReference>
<comment type="similarity">
    <text evidence="1">Belongs to the class IV-like SAM-binding methyltransferase superfamily. RNA methyltransferase TrmH family.</text>
</comment>
<organism evidence="15 16">
    <name type="scientific">Pocillopora damicornis</name>
    <name type="common">Cauliflower coral</name>
    <name type="synonym">Millepora damicornis</name>
    <dbReference type="NCBI Taxonomy" id="46731"/>
    <lineage>
        <taxon>Eukaryota</taxon>
        <taxon>Metazoa</taxon>
        <taxon>Cnidaria</taxon>
        <taxon>Anthozoa</taxon>
        <taxon>Hexacorallia</taxon>
        <taxon>Scleractinia</taxon>
        <taxon>Astrocoeniina</taxon>
        <taxon>Pocilloporidae</taxon>
        <taxon>Pocillopora</taxon>
    </lineage>
</organism>
<dbReference type="OrthoDB" id="241340at2759"/>
<dbReference type="Pfam" id="PF25050">
    <property type="entry name" value="TARBP1"/>
    <property type="match status" value="1"/>
</dbReference>
<comment type="caution">
    <text evidence="15">The sequence shown here is derived from an EMBL/GenBank/DDBJ whole genome shotgun (WGS) entry which is preliminary data.</text>
</comment>
<reference evidence="15 16" key="1">
    <citation type="journal article" date="2018" name="Sci. Rep.">
        <title>Comparative analysis of the Pocillopora damicornis genome highlights role of immune system in coral evolution.</title>
        <authorList>
            <person name="Cunning R."/>
            <person name="Bay R.A."/>
            <person name="Gillette P."/>
            <person name="Baker A.C."/>
            <person name="Traylor-Knowles N."/>
        </authorList>
    </citation>
    <scope>NUCLEOTIDE SEQUENCE [LARGE SCALE GENOMIC DNA]</scope>
    <source>
        <strain evidence="15">RSMAS</strain>
        <tissue evidence="15">Whole animal</tissue>
    </source>
</reference>
<sequence length="1653" mass="187212">MADLVQFICTNSDHYQILPVLKQFIERKDIILDTNFLETLKLVLDTLEKSKDFGEDLATKVLFEICWPIVYKSNDSNQPSVHRRKRLHLCYDIIAFCCSVFPETLLPVVSEKCLQILKRYVVELGSTEENAVDVSVTLDLIGNLVKPAALSPSESTHIISGELGNTLFQELLNILPFTTESLCGKVTSLVLPNFLEFDRETRCEAVWSTVKQIFESQAAGSIPGTFNQTYAILCGLADFFYTCGNESLFHKAEFWEIIQKGLVLEEPLSRKRAMYLLKRTLDLLDKQPCDLLVQNDKGLQIFCWSCNKKDSRMRVWQDYVLLMETLEEKQGHLIKPVLPRISSIICATKKDNNGDVMLDISWLLTLYQRAAQHDTKSICRWAILDLLSMDLCDSPLLNTCHWWFLYGPLMNMLAEYAIYTRADDGLRGDPPPVGAALVAFFPEFVKALSADNRRLFCSGLLSAVVKQEFSQVPLVFISQMLASLPSCPVWDSNALASIRDIFPLFRPFSPHLTSAIQSFLLKAVINLCAPRRVSWKDIGDFLSLFTKDDCLCRGNTLWEAAVHWVWEIRDLIGQEHFSQTNCSQDKKGFSGLFDHLREGVEVLLNDEKLELSTSDPEMQSVIRLMIIACDAHLKFSENSTNRKQPVDEIFQNIVEVLQHASRHVYASEGRTQRAAMMLSGILEHMNSTAVSKNTDGKTDDIAVKEVDGSREIIENVFGRSGVDIFELLLRKLTTVSVNFSQVDSNSAFLDLADQLLMFTKVSGNSSQSLEVWHQFVETLTQRSRRVVLGKQSDREQLALSDWRAFVLSMKCLAWCCAALRTKPDLYTTRLASTLLQTVTELDLSSEFPTPKFLYPVDVGSESSTESRVFLKKGWGRLVSDFIEAQWQCVQFLLEESQGSSDGRDMELGSKLERFLADLPEAALEALSLGSGLAVLPVIRCVRLLTPRMLLANDSLCSQALEAVWWTFQDRQKGDQIWFWRTLREVSQVFFNPCLLILAEDHPVTAFVRRYWGELSALGEGRPGIMNHVIGPCCEFWAGSPCDRILGNLVYQISDENRSQSLDVHLDFITEACFFGPREKKTARGTNYVLEYVRRLGKEGVICSFKSDELRDDTRVRVNAINVLMTLNPMDTQDAKLLQRLAESLISKNGELSEDKPRSSINSYSHRRKHRVWQAVLVVLSRFFDADVVDEMFASRVLEGIFRAILSENQMSVRNFLQWGVVLILGRYPSLEPFLWAQLKYDVERKAGSVSSLLAVVALVGEFSFSDSRSQAAYFQQAFPTILPWALTSHVMVQAYAQVTLQKMWLTCQRENLHDLTSNHAIIQSCVHFLETNNESVRQKVRLLGDFFFLDLHPHRDFSMQTLFETLPRLTEVTDEEWISPKVFTEGWLGMRVWGSRKHGLGVLPLYNPDDTHLAQISHGPYFNYGENVGEQIRRRLAGERTNSKNTAQINDSARTSEVQSGDVQKKIVPWKVIPPDADIISEMQRQRLANLEKSSAGSLIVVASLIDKAPNLGGLCRTCEIFGVQTLVLSNSHVLEDIQFKSLSVTAAKWMNIDEARESELKSYLARMRHEGYTLIGAEQTANSVNLTHYQFPHKSLLLLGNEKQGIPVELIQMLDVCVEIPQVGIIRSLNVHVSGALLVWEYTRQRVLGVAS</sequence>
<evidence type="ECO:0000256" key="7">
    <source>
        <dbReference type="ARBA" id="ARBA00093266"/>
    </source>
</evidence>
<dbReference type="SUPFAM" id="SSF48371">
    <property type="entry name" value="ARM repeat"/>
    <property type="match status" value="2"/>
</dbReference>
<keyword evidence="4" id="KW-0949">S-adenosyl-L-methionine</keyword>
<keyword evidence="5" id="KW-0694">RNA-binding</keyword>
<evidence type="ECO:0000256" key="11">
    <source>
        <dbReference type="ARBA" id="ARBA00093656"/>
    </source>
</evidence>
<evidence type="ECO:0000256" key="12">
    <source>
        <dbReference type="SAM" id="MobiDB-lite"/>
    </source>
</evidence>
<dbReference type="SUPFAM" id="SSF75217">
    <property type="entry name" value="alpha/beta knot"/>
    <property type="match status" value="1"/>
</dbReference>
<keyword evidence="3" id="KW-0808">Transferase</keyword>
<evidence type="ECO:0000259" key="13">
    <source>
        <dbReference type="Pfam" id="PF00588"/>
    </source>
</evidence>
<dbReference type="Proteomes" id="UP000275408">
    <property type="component" value="Unassembled WGS sequence"/>
</dbReference>
<dbReference type="InterPro" id="IPR029026">
    <property type="entry name" value="tRNA_m1G_MTases_N"/>
</dbReference>
<evidence type="ECO:0000256" key="6">
    <source>
        <dbReference type="ARBA" id="ARBA00022990"/>
    </source>
</evidence>
<evidence type="ECO:0000256" key="9">
    <source>
        <dbReference type="ARBA" id="ARBA00093594"/>
    </source>
</evidence>
<evidence type="ECO:0000256" key="3">
    <source>
        <dbReference type="ARBA" id="ARBA00022679"/>
    </source>
</evidence>
<evidence type="ECO:0000256" key="8">
    <source>
        <dbReference type="ARBA" id="ARBA00093361"/>
    </source>
</evidence>
<protein>
    <recommendedName>
        <fullName evidence="10">tRNA (guanosine(18)-2'-O)-methyltransferase TARBP1</fullName>
        <ecNumber evidence="9">2.1.1.34</ecNumber>
    </recommendedName>
    <alternativeName>
        <fullName evidence="11">TAR RNA-binding protein 1</fullName>
    </alternativeName>
</protein>
<dbReference type="InterPro" id="IPR016024">
    <property type="entry name" value="ARM-type_fold"/>
</dbReference>
<dbReference type="OMA" id="ANIPRCK"/>
<evidence type="ECO:0000256" key="4">
    <source>
        <dbReference type="ARBA" id="ARBA00022691"/>
    </source>
</evidence>
<feature type="compositionally biased region" description="Polar residues" evidence="12">
    <location>
        <begin position="1443"/>
        <end position="1458"/>
    </location>
</feature>
<dbReference type="CDD" id="cd18091">
    <property type="entry name" value="SpoU-like_TRM3-like"/>
    <property type="match status" value="1"/>
</dbReference>
<comment type="catalytic activity">
    <reaction evidence="7">
        <text>guanosine(18) in tRNA + S-adenosyl-L-methionine = 2'-O-methylguanosine(18) in tRNA + S-adenosyl-L-homocysteine + H(+)</text>
        <dbReference type="Rhea" id="RHEA:20077"/>
        <dbReference type="Rhea" id="RHEA-COMP:10190"/>
        <dbReference type="Rhea" id="RHEA-COMP:10192"/>
        <dbReference type="ChEBI" id="CHEBI:15378"/>
        <dbReference type="ChEBI" id="CHEBI:57856"/>
        <dbReference type="ChEBI" id="CHEBI:59789"/>
        <dbReference type="ChEBI" id="CHEBI:74269"/>
        <dbReference type="ChEBI" id="CHEBI:74445"/>
        <dbReference type="EC" id="2.1.1.34"/>
    </reaction>
    <physiologicalReaction direction="left-to-right" evidence="7">
        <dbReference type="Rhea" id="RHEA:20078"/>
    </physiologicalReaction>
</comment>
<dbReference type="InterPro" id="IPR045330">
    <property type="entry name" value="TRM3/TARBP1"/>
</dbReference>
<dbReference type="FunFam" id="3.40.1280.10:FF:000010">
    <property type="entry name" value="probable methyltransferase TARBP1"/>
    <property type="match status" value="1"/>
</dbReference>
<dbReference type="PANTHER" id="PTHR12029">
    <property type="entry name" value="RNA METHYLTRANSFERASE"/>
    <property type="match status" value="1"/>
</dbReference>
<keyword evidence="2" id="KW-0489">Methyltransferase</keyword>
<gene>
    <name evidence="15" type="ORF">pdam_00001143</name>
</gene>
<evidence type="ECO:0000259" key="14">
    <source>
        <dbReference type="Pfam" id="PF25050"/>
    </source>
</evidence>
<dbReference type="GO" id="GO:0003723">
    <property type="term" value="F:RNA binding"/>
    <property type="evidence" value="ECO:0007669"/>
    <property type="project" value="UniProtKB-KW"/>
</dbReference>
<evidence type="ECO:0000313" key="15">
    <source>
        <dbReference type="EMBL" id="RMX59961.1"/>
    </source>
</evidence>
<dbReference type="STRING" id="46731.A0A3M6V206"/>
<dbReference type="PANTHER" id="PTHR12029:SF11">
    <property type="entry name" value="METHYLTRANSFERASE TARBP1-RELATED"/>
    <property type="match status" value="1"/>
</dbReference>
<accession>A0A3M6V206</accession>
<dbReference type="GO" id="GO:0030488">
    <property type="term" value="P:tRNA methylation"/>
    <property type="evidence" value="ECO:0007669"/>
    <property type="project" value="InterPro"/>
</dbReference>
<keyword evidence="6" id="KW-0007">Acetylation</keyword>
<evidence type="ECO:0000256" key="1">
    <source>
        <dbReference type="ARBA" id="ARBA00007228"/>
    </source>
</evidence>
<keyword evidence="16" id="KW-1185">Reference proteome</keyword>
<feature type="region of interest" description="Disordered" evidence="12">
    <location>
        <begin position="1439"/>
        <end position="1458"/>
    </location>
</feature>
<evidence type="ECO:0000313" key="16">
    <source>
        <dbReference type="Proteomes" id="UP000275408"/>
    </source>
</evidence>
<proteinExistence type="inferred from homology"/>
<dbReference type="Gene3D" id="3.40.1280.10">
    <property type="match status" value="1"/>
</dbReference>
<dbReference type="InterPro" id="IPR029028">
    <property type="entry name" value="Alpha/beta_knot_MTases"/>
</dbReference>